<sequence>MDEYTCISEQQNASTPTTTQPCREEDGLVAIPYSETTACEPPVPMVPLKSPERTPRDCSEEPPPISPPSSSSSIYAGSAIPTVFEMPQSAEEHSCPLPSSMLQPMSASIYEVTWEDVFPVEEVMDEATGLPIYIAPWIIRSESDEDDNRRMADWTPPIVPISIKRQPADSQAAKKPSTHKWKKARDVEPLASHPKKKRNFWMSFRRSKKAIAAAVAGSVASLESSEGSPKDKPQRSASYLGRKGTVRGNRESGSVDAPASPAGEPDPAQSHPKKSLVISAAEQIKHTVVSITQVDVPTPPTTPKSEELDPVVGAEMGHKITIAIPEAELLNDELRARLCC</sequence>
<proteinExistence type="predicted"/>
<reference evidence="2 3" key="1">
    <citation type="submission" date="2014-02" db="EMBL/GenBank/DDBJ databases">
        <title>The genome sequence of the entomopathogenic fungus Metarhizium robertsii ARSEF 2575.</title>
        <authorList>
            <person name="Giuliano Garisto Donzelli B."/>
            <person name="Roe B.A."/>
            <person name="Macmil S.L."/>
            <person name="Krasnoff S.B."/>
            <person name="Gibson D.M."/>
        </authorList>
    </citation>
    <scope>NUCLEOTIDE SEQUENCE [LARGE SCALE GENOMIC DNA]</scope>
    <source>
        <strain evidence="2 3">ARSEF 2575</strain>
    </source>
</reference>
<feature type="region of interest" description="Disordered" evidence="1">
    <location>
        <begin position="162"/>
        <end position="192"/>
    </location>
</feature>
<feature type="region of interest" description="Disordered" evidence="1">
    <location>
        <begin position="1"/>
        <end position="24"/>
    </location>
</feature>
<feature type="region of interest" description="Disordered" evidence="1">
    <location>
        <begin position="40"/>
        <end position="72"/>
    </location>
</feature>
<feature type="compositionally biased region" description="Polar residues" evidence="1">
    <location>
        <begin position="7"/>
        <end position="21"/>
    </location>
</feature>
<dbReference type="EMBL" id="JELW01000001">
    <property type="protein sequence ID" value="EXV05530.1"/>
    <property type="molecule type" value="Genomic_DNA"/>
</dbReference>
<gene>
    <name evidence="2" type="ORF">X797_000245</name>
</gene>
<protein>
    <submittedName>
        <fullName evidence="2">Uncharacterized protein</fullName>
    </submittedName>
</protein>
<feature type="region of interest" description="Disordered" evidence="1">
    <location>
        <begin position="219"/>
        <end position="275"/>
    </location>
</feature>
<dbReference type="AlphaFoldDB" id="A0A0A1V6S0"/>
<dbReference type="eggNOG" id="ENOG502RMX0">
    <property type="taxonomic scope" value="Eukaryota"/>
</dbReference>
<organism evidence="2 3">
    <name type="scientific">Metarhizium robertsii</name>
    <dbReference type="NCBI Taxonomy" id="568076"/>
    <lineage>
        <taxon>Eukaryota</taxon>
        <taxon>Fungi</taxon>
        <taxon>Dikarya</taxon>
        <taxon>Ascomycota</taxon>
        <taxon>Pezizomycotina</taxon>
        <taxon>Sordariomycetes</taxon>
        <taxon>Hypocreomycetidae</taxon>
        <taxon>Hypocreales</taxon>
        <taxon>Clavicipitaceae</taxon>
        <taxon>Metarhizium</taxon>
    </lineage>
</organism>
<dbReference type="Proteomes" id="UP000030151">
    <property type="component" value="Unassembled WGS sequence"/>
</dbReference>
<dbReference type="OrthoDB" id="4938700at2759"/>
<dbReference type="HOGENOM" id="CLU_816585_0_0_1"/>
<accession>A0A0A1V6S0</accession>
<name>A0A0A1V6S0_9HYPO</name>
<evidence type="ECO:0000256" key="1">
    <source>
        <dbReference type="SAM" id="MobiDB-lite"/>
    </source>
</evidence>
<evidence type="ECO:0000313" key="3">
    <source>
        <dbReference type="Proteomes" id="UP000030151"/>
    </source>
</evidence>
<comment type="caution">
    <text evidence="2">The sequence shown here is derived from an EMBL/GenBank/DDBJ whole genome shotgun (WGS) entry which is preliminary data.</text>
</comment>
<feature type="compositionally biased region" description="Basic and acidic residues" evidence="1">
    <location>
        <begin position="50"/>
        <end position="59"/>
    </location>
</feature>
<evidence type="ECO:0000313" key="2">
    <source>
        <dbReference type="EMBL" id="EXV05530.1"/>
    </source>
</evidence>